<feature type="compositionally biased region" description="Polar residues" evidence="1">
    <location>
        <begin position="16"/>
        <end position="27"/>
    </location>
</feature>
<feature type="region of interest" description="Disordered" evidence="1">
    <location>
        <begin position="236"/>
        <end position="260"/>
    </location>
</feature>
<feature type="region of interest" description="Disordered" evidence="1">
    <location>
        <begin position="792"/>
        <end position="811"/>
    </location>
</feature>
<dbReference type="InterPro" id="IPR028005">
    <property type="entry name" value="AcTrfase_ESCO_Znf_dom"/>
</dbReference>
<feature type="compositionally biased region" description="Basic and acidic residues" evidence="1">
    <location>
        <begin position="81"/>
        <end position="96"/>
    </location>
</feature>
<feature type="compositionally biased region" description="Basic and acidic residues" evidence="1">
    <location>
        <begin position="408"/>
        <end position="418"/>
    </location>
</feature>
<dbReference type="GeneID" id="111248932"/>
<dbReference type="Proteomes" id="UP000594260">
    <property type="component" value="Unplaced"/>
</dbReference>
<dbReference type="EnsemblMetazoa" id="XM_022802065">
    <property type="protein sequence ID" value="XP_022657800"/>
    <property type="gene ID" value="LOC111248932"/>
</dbReference>
<accession>A0A7M7K586</accession>
<feature type="compositionally biased region" description="Basic and acidic residues" evidence="1">
    <location>
        <begin position="1"/>
        <end position="11"/>
    </location>
</feature>
<dbReference type="GO" id="GO:0000785">
    <property type="term" value="C:chromatin"/>
    <property type="evidence" value="ECO:0007669"/>
    <property type="project" value="TreeGrafter"/>
</dbReference>
<dbReference type="Pfam" id="PF13878">
    <property type="entry name" value="zf-C2H2_3"/>
    <property type="match status" value="1"/>
</dbReference>
<feature type="compositionally biased region" description="Polar residues" evidence="1">
    <location>
        <begin position="795"/>
        <end position="811"/>
    </location>
</feature>
<dbReference type="PANTHER" id="PTHR45884">
    <property type="entry name" value="N-ACETYLTRANSFERASE ECO"/>
    <property type="match status" value="1"/>
</dbReference>
<dbReference type="InParanoid" id="A0A7M7K586"/>
<sequence length="1203" mass="134288">MAITQTRRDRQQFTTGANRNISNTSKVTAKRNAGTYSKRRNLLKRPTGKHNRRSLIDGEEKAADNVLPTKNAKEMPGQTDARSRQLENEKAEDAKHTKVRTQNNGKKVSLVTNARLKEIYDESEELVEPDRSPIKAKLLCSHANLADAIVNKAAQSSKGRTEGATSSTIDSKIDHEPIHAQIITTKVDNGKTSDCDLSKSNHETAKNHAEAGIWPEEELPPSEDTAKLATIRSVAPSKKVVQSRTNGTKRRNSARSILTNRYGTRNARKRIDQQAPPVVVITDTDEDSDSHQEIISKTASENDASIGSSENSAPKGRTKMIPKPKSSYGDRFSAYSPEVTEASELTEMDAHINDARTAAKSASTFLIEEPDTANGEANRAPSRQFGLRASVVQASRSGSVEEAGTSDIESKNPEESQRPGRAADVSKGAPPKSFYGNKASSDRLSPDAVQERLRALSFTGRKSFIPTPASERVLAKGRKVKKYVGTKARKTAPAKTAPLKKLPKKVIKSSGCCRKTRRTSNEVRDMPTSIISLRSESRQRHTRNRFFKHHHPVSNVKVYYQGGILKVAPHVPLATCKGPIDFDYKEDNISHVAEEGGKCDNFGLESVDDLERSGVVSRASLSRDGLRKRKAPILENTKVKRKRPSLWRYEDKRSPVKRIPAGLTLKQYEDALLREEFNFPSVWVRLERLPETKPQRKRRPAIVPKRLSMEMNLSNQCPMEKLVPIIVLRRVDSPSKPVQHYTVGEPCSPLKPNEERHELIEEGAPMDDDTVRASSSMAGFAPASPCLSPSPEGFQFQTHSSPQQTSTPYLTKQTAVPIPSVEKPPSRPRVVPKQYNPADDAFGFDNIDTPPRYRVRKMVESLFVVNSPEKRPKELTPKVAKISQPTINAVLQRRLTGSARTPAKNDTATVLSPFCRQLNPQMTSTPFEPTESVKGKRACNFYSKSSSIFEEPPAVASQKEKNGFTGFKRLLDRLGKRQLQIDAGQERFGAKTCTRCGMIFSQGEADDEKQHERFHKQMLSAVRFKDWKNIYVVDIVPELGTVYLMSPQDAKSVRDKVEKVMKFANHSIGFDWEYIKVDPVNHPDRRYAVFGTNSGKLASIVVIEPWTKAIRTLPGDELLVENGTVFNVSYSVIFAWTFPPYRRRGLASRLLFHLRVQLAGPGEEPIGFNQIAFSDPSPDLHRKRRTFVPRQSDSNAENIVTNY</sequence>
<reference evidence="3" key="1">
    <citation type="submission" date="2021-01" db="UniProtKB">
        <authorList>
            <consortium name="EnsemblMetazoa"/>
        </authorList>
    </citation>
    <scope>IDENTIFICATION</scope>
</reference>
<dbReference type="OrthoDB" id="428854at2759"/>
<dbReference type="EnsemblMetazoa" id="XM_022802066">
    <property type="protein sequence ID" value="XP_022657801"/>
    <property type="gene ID" value="LOC111248932"/>
</dbReference>
<dbReference type="RefSeq" id="XP_022657800.1">
    <property type="nucleotide sequence ID" value="XM_022802065.1"/>
</dbReference>
<dbReference type="GO" id="GO:0005634">
    <property type="term" value="C:nucleus"/>
    <property type="evidence" value="ECO:0007669"/>
    <property type="project" value="TreeGrafter"/>
</dbReference>
<dbReference type="CTD" id="38812"/>
<proteinExistence type="predicted"/>
<dbReference type="GO" id="GO:0007064">
    <property type="term" value="P:mitotic sister chromatid cohesion"/>
    <property type="evidence" value="ECO:0007669"/>
    <property type="project" value="TreeGrafter"/>
</dbReference>
<organism evidence="3 4">
    <name type="scientific">Varroa destructor</name>
    <name type="common">Honeybee mite</name>
    <dbReference type="NCBI Taxonomy" id="109461"/>
    <lineage>
        <taxon>Eukaryota</taxon>
        <taxon>Metazoa</taxon>
        <taxon>Ecdysozoa</taxon>
        <taxon>Arthropoda</taxon>
        <taxon>Chelicerata</taxon>
        <taxon>Arachnida</taxon>
        <taxon>Acari</taxon>
        <taxon>Parasitiformes</taxon>
        <taxon>Mesostigmata</taxon>
        <taxon>Gamasina</taxon>
        <taxon>Dermanyssoidea</taxon>
        <taxon>Varroidae</taxon>
        <taxon>Varroa</taxon>
    </lineage>
</organism>
<evidence type="ECO:0000313" key="4">
    <source>
        <dbReference type="Proteomes" id="UP000594260"/>
    </source>
</evidence>
<protein>
    <recommendedName>
        <fullName evidence="2">N-acetyltransferase ESCO zinc-finger domain-containing protein</fullName>
    </recommendedName>
</protein>
<keyword evidence="4" id="KW-1185">Reference proteome</keyword>
<dbReference type="AlphaFoldDB" id="A0A7M7K586"/>
<evidence type="ECO:0000259" key="2">
    <source>
        <dbReference type="Pfam" id="PF13878"/>
    </source>
</evidence>
<dbReference type="GO" id="GO:0061733">
    <property type="term" value="F:protein-lysine-acetyltransferase activity"/>
    <property type="evidence" value="ECO:0007669"/>
    <property type="project" value="TreeGrafter"/>
</dbReference>
<dbReference type="PANTHER" id="PTHR45884:SF2">
    <property type="entry name" value="N-ACETYLTRANSFERASE ECO"/>
    <property type="match status" value="1"/>
</dbReference>
<evidence type="ECO:0000313" key="3">
    <source>
        <dbReference type="EnsemblMetazoa" id="XP_022657800"/>
    </source>
</evidence>
<feature type="compositionally biased region" description="Polar residues" evidence="1">
    <location>
        <begin position="297"/>
        <end position="312"/>
    </location>
</feature>
<feature type="region of interest" description="Disordered" evidence="1">
    <location>
        <begin position="297"/>
        <end position="329"/>
    </location>
</feature>
<feature type="domain" description="N-acetyltransferase ESCO zinc-finger" evidence="2">
    <location>
        <begin position="978"/>
        <end position="1017"/>
    </location>
</feature>
<feature type="region of interest" description="Disordered" evidence="1">
    <location>
        <begin position="392"/>
        <end position="448"/>
    </location>
</feature>
<feature type="region of interest" description="Disordered" evidence="1">
    <location>
        <begin position="1"/>
        <end position="104"/>
    </location>
</feature>
<name>A0A7M7K586_VARDE</name>
<dbReference type="RefSeq" id="XP_022657801.1">
    <property type="nucleotide sequence ID" value="XM_022802066.1"/>
</dbReference>
<feature type="compositionally biased region" description="Basic residues" evidence="1">
    <location>
        <begin position="37"/>
        <end position="53"/>
    </location>
</feature>
<feature type="compositionally biased region" description="Basic and acidic residues" evidence="1">
    <location>
        <begin position="54"/>
        <end position="63"/>
    </location>
</feature>
<evidence type="ECO:0000256" key="1">
    <source>
        <dbReference type="SAM" id="MobiDB-lite"/>
    </source>
</evidence>
<dbReference type="KEGG" id="vde:111248932"/>
<feature type="region of interest" description="Disordered" evidence="1">
    <location>
        <begin position="818"/>
        <end position="844"/>
    </location>
</feature>